<evidence type="ECO:0000256" key="5">
    <source>
        <dbReference type="ARBA" id="ARBA00022989"/>
    </source>
</evidence>
<comment type="subunit">
    <text evidence="9">Homopentamer.</text>
</comment>
<protein>
    <recommendedName>
        <fullName evidence="9">Large-conductance mechanosensitive channel</fullName>
    </recommendedName>
</protein>
<evidence type="ECO:0000256" key="8">
    <source>
        <dbReference type="ARBA" id="ARBA00023303"/>
    </source>
</evidence>
<comment type="caution">
    <text evidence="10">The sequence shown here is derived from an EMBL/GenBank/DDBJ whole genome shotgun (WGS) entry which is preliminary data.</text>
</comment>
<dbReference type="PANTHER" id="PTHR30266:SF2">
    <property type="entry name" value="LARGE-CONDUCTANCE MECHANOSENSITIVE CHANNEL"/>
    <property type="match status" value="1"/>
</dbReference>
<dbReference type="PANTHER" id="PTHR30266">
    <property type="entry name" value="MECHANOSENSITIVE CHANNEL MSCL"/>
    <property type="match status" value="1"/>
</dbReference>
<dbReference type="Proteomes" id="UP000236895">
    <property type="component" value="Unassembled WGS sequence"/>
</dbReference>
<dbReference type="SUPFAM" id="SSF81330">
    <property type="entry name" value="Gated mechanosensitive channel"/>
    <property type="match status" value="1"/>
</dbReference>
<reference evidence="11 13" key="2">
    <citation type="submission" date="2018-11" db="EMBL/GenBank/DDBJ databases">
        <title>Genome Analysis of Haplotype D of Candidatus Liberibacter Solanacearum.</title>
        <authorList>
            <person name="Katsir L."/>
            <person name="Ruan Z."/>
            <person name="Santos Garcia D."/>
            <person name="Piasezky A."/>
            <person name="Jiang J."/>
            <person name="Sela N."/>
            <person name="Freilich S."/>
            <person name="Bahar O."/>
        </authorList>
    </citation>
    <scope>NUCLEOTIDE SEQUENCE [LARGE SCALE GENOMIC DNA]</scope>
    <source>
        <strain evidence="13">haplotype D1</strain>
        <strain evidence="11">ISR100</strain>
    </source>
</reference>
<keyword evidence="2 9" id="KW-0813">Transport</keyword>
<dbReference type="NCBIfam" id="NF010557">
    <property type="entry name" value="PRK13952.1"/>
    <property type="match status" value="1"/>
</dbReference>
<evidence type="ECO:0000313" key="10">
    <source>
        <dbReference type="EMBL" id="KJZ82033.1"/>
    </source>
</evidence>
<name>A0A094Z336_9HYPH</name>
<accession>A0A094Z336</accession>
<evidence type="ECO:0000313" key="13">
    <source>
        <dbReference type="Proteomes" id="UP000236895"/>
    </source>
</evidence>
<reference evidence="10 12" key="1">
    <citation type="journal article" date="2015" name="Phytopathology">
        <title>Genomes of Candidatus Liberibacter solanacearum haplotype A from New Zealand and the USA suggest significant genome plasticity in the species.</title>
        <authorList>
            <person name="Thompson S.M."/>
            <person name="Johnson C.P."/>
            <person name="Lu A.Y."/>
            <person name="Frampton R.A."/>
            <person name="Sullivan K.L."/>
            <person name="Fiers M.W."/>
            <person name="Crowhurst R.N."/>
            <person name="Pitman A.R."/>
            <person name="Scott I."/>
            <person name="Gudmestad N.C."/>
            <person name="Smith G.R."/>
        </authorList>
    </citation>
    <scope>NUCLEOTIDE SEQUENCE [LARGE SCALE GENOMIC DNA]</scope>
    <source>
        <strain evidence="10 12">LsoNZ1</strain>
    </source>
</reference>
<dbReference type="EMBL" id="JMTK01000002">
    <property type="protein sequence ID" value="KJZ82033.1"/>
    <property type="molecule type" value="Genomic_DNA"/>
</dbReference>
<dbReference type="InterPro" id="IPR036019">
    <property type="entry name" value="MscL_channel"/>
</dbReference>
<evidence type="ECO:0000256" key="6">
    <source>
        <dbReference type="ARBA" id="ARBA00023065"/>
    </source>
</evidence>
<dbReference type="GO" id="GO:0008381">
    <property type="term" value="F:mechanosensitive monoatomic ion channel activity"/>
    <property type="evidence" value="ECO:0007669"/>
    <property type="project" value="UniProtKB-UniRule"/>
</dbReference>
<dbReference type="InterPro" id="IPR001185">
    <property type="entry name" value="MS_channel"/>
</dbReference>
<dbReference type="PRINTS" id="PR01264">
    <property type="entry name" value="MECHCHANNEL"/>
</dbReference>
<gene>
    <name evidence="9 11" type="primary">mscL</name>
    <name evidence="11" type="ORF">C0030_000645</name>
    <name evidence="10" type="ORF">DJ66_0766</name>
</gene>
<evidence type="ECO:0000256" key="2">
    <source>
        <dbReference type="ARBA" id="ARBA00022448"/>
    </source>
</evidence>
<evidence type="ECO:0000256" key="7">
    <source>
        <dbReference type="ARBA" id="ARBA00023136"/>
    </source>
</evidence>
<comment type="function">
    <text evidence="9">Channel that opens in response to stretch forces in the membrane lipid bilayer. May participate in the regulation of osmotic pressure changes within the cell.</text>
</comment>
<dbReference type="HAMAP" id="MF_00115">
    <property type="entry name" value="MscL"/>
    <property type="match status" value="1"/>
</dbReference>
<evidence type="ECO:0000256" key="9">
    <source>
        <dbReference type="HAMAP-Rule" id="MF_00115"/>
    </source>
</evidence>
<comment type="similarity">
    <text evidence="9">Belongs to the MscL family.</text>
</comment>
<feature type="transmembrane region" description="Helical" evidence="9">
    <location>
        <begin position="44"/>
        <end position="64"/>
    </location>
</feature>
<keyword evidence="6 9" id="KW-0406">Ion transport</keyword>
<keyword evidence="3 9" id="KW-1003">Cell membrane</keyword>
<keyword evidence="5 9" id="KW-1133">Transmembrane helix</keyword>
<dbReference type="PATRIC" id="fig|556287.8.peg.761"/>
<sequence length="140" mass="15464">MFKNILIVSEFKKFIARGNVIDLSVGIIIGGSFNRVVQSLVEDIMMPLVGCIMGGGTDFSHYFFPLSSAIKSPLIAEARKQGAVFAYGSFISVLVNFLILAVVVFVLIQFFNKLVRQEGSTKSLTEVKLLTEIRDLLKKT</sequence>
<keyword evidence="12" id="KW-1185">Reference proteome</keyword>
<evidence type="ECO:0000313" key="12">
    <source>
        <dbReference type="Proteomes" id="UP000033731"/>
    </source>
</evidence>
<organism evidence="10 12">
    <name type="scientific">Candidatus Liberibacter solanacearum</name>
    <dbReference type="NCBI Taxonomy" id="556287"/>
    <lineage>
        <taxon>Bacteria</taxon>
        <taxon>Pseudomonadati</taxon>
        <taxon>Pseudomonadota</taxon>
        <taxon>Alphaproteobacteria</taxon>
        <taxon>Hyphomicrobiales</taxon>
        <taxon>Rhizobiaceae</taxon>
        <taxon>Liberibacter</taxon>
    </lineage>
</organism>
<proteinExistence type="inferred from homology"/>
<dbReference type="NCBIfam" id="TIGR00220">
    <property type="entry name" value="mscL"/>
    <property type="match status" value="1"/>
</dbReference>
<keyword evidence="4 9" id="KW-0812">Transmembrane</keyword>
<keyword evidence="7 9" id="KW-0472">Membrane</keyword>
<evidence type="ECO:0000256" key="3">
    <source>
        <dbReference type="ARBA" id="ARBA00022475"/>
    </source>
</evidence>
<dbReference type="EMBL" id="PKRU02000003">
    <property type="protein sequence ID" value="RPD37705.1"/>
    <property type="molecule type" value="Genomic_DNA"/>
</dbReference>
<keyword evidence="8 9" id="KW-0407">Ion channel</keyword>
<feature type="transmembrane region" description="Helical" evidence="9">
    <location>
        <begin position="20"/>
        <end position="38"/>
    </location>
</feature>
<dbReference type="InterPro" id="IPR037673">
    <property type="entry name" value="MSC/AndL"/>
</dbReference>
<dbReference type="AlphaFoldDB" id="A0A094Z336"/>
<evidence type="ECO:0000256" key="4">
    <source>
        <dbReference type="ARBA" id="ARBA00022692"/>
    </source>
</evidence>
<keyword evidence="9" id="KW-0997">Cell inner membrane</keyword>
<dbReference type="Gene3D" id="1.10.1200.120">
    <property type="entry name" value="Large-conductance mechanosensitive channel, MscL, domain 1"/>
    <property type="match status" value="1"/>
</dbReference>
<feature type="transmembrane region" description="Helical" evidence="9">
    <location>
        <begin position="84"/>
        <end position="111"/>
    </location>
</feature>
<evidence type="ECO:0000313" key="11">
    <source>
        <dbReference type="EMBL" id="RPD37705.1"/>
    </source>
</evidence>
<dbReference type="Pfam" id="PF01741">
    <property type="entry name" value="MscL"/>
    <property type="match status" value="1"/>
</dbReference>
<comment type="subcellular location">
    <subcellularLocation>
        <location evidence="9">Cell inner membrane</location>
        <topology evidence="9">Multi-pass membrane protein</topology>
    </subcellularLocation>
    <subcellularLocation>
        <location evidence="1">Membrane</location>
        <topology evidence="1">Multi-pass membrane protein</topology>
    </subcellularLocation>
</comment>
<dbReference type="GO" id="GO:0005886">
    <property type="term" value="C:plasma membrane"/>
    <property type="evidence" value="ECO:0007669"/>
    <property type="project" value="UniProtKB-SubCell"/>
</dbReference>
<dbReference type="Proteomes" id="UP000033731">
    <property type="component" value="Unassembled WGS sequence"/>
</dbReference>
<evidence type="ECO:0000256" key="1">
    <source>
        <dbReference type="ARBA" id="ARBA00004141"/>
    </source>
</evidence>